<proteinExistence type="predicted"/>
<evidence type="ECO:0000313" key="2">
    <source>
        <dbReference type="Proteomes" id="UP001516400"/>
    </source>
</evidence>
<evidence type="ECO:0000313" key="1">
    <source>
        <dbReference type="EMBL" id="KAL3286789.1"/>
    </source>
</evidence>
<accession>A0ABD2P6Y2</accession>
<gene>
    <name evidence="1" type="ORF">HHI36_001283</name>
</gene>
<dbReference type="Proteomes" id="UP001516400">
    <property type="component" value="Unassembled WGS sequence"/>
</dbReference>
<keyword evidence="2" id="KW-1185">Reference proteome</keyword>
<dbReference type="AlphaFoldDB" id="A0ABD2P6Y2"/>
<sequence length="301" mass="35197">MALQRILLPRVCTTYFRPMVSLQKYVKGTPSSGKPQQTIEVEDAFDNFTTELLQKKMNSWDIKKKKVKLLRCSSPEKFDNIDMSIMNKSQLNEIFTKALDECNDSGTIKLTKNCIKYEICPSEDILLRAMFVCAQNGEVNLIQNLKQLCETVKINFSANFDFCLYEAHAIWMKGNIIKALEVFEKLYMINPFLRRNIKLLLKKLICDGAKKNSEVVLLHIIKFSENIILKYKDFFPMICVWEVCFMSEWFSDQQMALELLRRNRRLCEVLGPRLPYILALCLKSHQTEAIYRLLEILLSFK</sequence>
<organism evidence="1 2">
    <name type="scientific">Cryptolaemus montrouzieri</name>
    <dbReference type="NCBI Taxonomy" id="559131"/>
    <lineage>
        <taxon>Eukaryota</taxon>
        <taxon>Metazoa</taxon>
        <taxon>Ecdysozoa</taxon>
        <taxon>Arthropoda</taxon>
        <taxon>Hexapoda</taxon>
        <taxon>Insecta</taxon>
        <taxon>Pterygota</taxon>
        <taxon>Neoptera</taxon>
        <taxon>Endopterygota</taxon>
        <taxon>Coleoptera</taxon>
        <taxon>Polyphaga</taxon>
        <taxon>Cucujiformia</taxon>
        <taxon>Coccinelloidea</taxon>
        <taxon>Coccinellidae</taxon>
        <taxon>Scymninae</taxon>
        <taxon>Scymnini</taxon>
        <taxon>Cryptolaemus</taxon>
    </lineage>
</organism>
<reference evidence="1 2" key="1">
    <citation type="journal article" date="2021" name="BMC Biol.">
        <title>Horizontally acquired antibacterial genes associated with adaptive radiation of ladybird beetles.</title>
        <authorList>
            <person name="Li H.S."/>
            <person name="Tang X.F."/>
            <person name="Huang Y.H."/>
            <person name="Xu Z.Y."/>
            <person name="Chen M.L."/>
            <person name="Du X.Y."/>
            <person name="Qiu B.Y."/>
            <person name="Chen P.T."/>
            <person name="Zhang W."/>
            <person name="Slipinski A."/>
            <person name="Escalona H.E."/>
            <person name="Waterhouse R.M."/>
            <person name="Zwick A."/>
            <person name="Pang H."/>
        </authorList>
    </citation>
    <scope>NUCLEOTIDE SEQUENCE [LARGE SCALE GENOMIC DNA]</scope>
    <source>
        <strain evidence="1">SYSU2018</strain>
    </source>
</reference>
<name>A0ABD2P6Y2_9CUCU</name>
<dbReference type="EMBL" id="JABFTP020000185">
    <property type="protein sequence ID" value="KAL3286789.1"/>
    <property type="molecule type" value="Genomic_DNA"/>
</dbReference>
<comment type="caution">
    <text evidence="1">The sequence shown here is derived from an EMBL/GenBank/DDBJ whole genome shotgun (WGS) entry which is preliminary data.</text>
</comment>
<protein>
    <submittedName>
        <fullName evidence="1">Uncharacterized protein</fullName>
    </submittedName>
</protein>